<reference evidence="3 4" key="1">
    <citation type="submission" date="2016-05" db="EMBL/GenBank/DDBJ databases">
        <title>A degradative enzymes factory behind the ericoid mycorrhizal symbiosis.</title>
        <authorList>
            <consortium name="DOE Joint Genome Institute"/>
            <person name="Martino E."/>
            <person name="Morin E."/>
            <person name="Grelet G."/>
            <person name="Kuo A."/>
            <person name="Kohler A."/>
            <person name="Daghino S."/>
            <person name="Barry K."/>
            <person name="Choi C."/>
            <person name="Cichocki N."/>
            <person name="Clum A."/>
            <person name="Copeland A."/>
            <person name="Hainaut M."/>
            <person name="Haridas S."/>
            <person name="Labutti K."/>
            <person name="Lindquist E."/>
            <person name="Lipzen A."/>
            <person name="Khouja H.-R."/>
            <person name="Murat C."/>
            <person name="Ohm R."/>
            <person name="Olson A."/>
            <person name="Spatafora J."/>
            <person name="Veneault-Fourrey C."/>
            <person name="Henrissat B."/>
            <person name="Grigoriev I."/>
            <person name="Martin F."/>
            <person name="Perotto S."/>
        </authorList>
    </citation>
    <scope>NUCLEOTIDE SEQUENCE [LARGE SCALE GENOMIC DNA]</scope>
    <source>
        <strain evidence="3 4">UAMH 7357</strain>
    </source>
</reference>
<sequence>MTSPARPASSGFRSPLPPEAPQESALSRLLIAPLTFISFLLSLALIDSRNHSLRTHSHSPSRPPPSSYLGHIKSFLHSLIYKPAASSPYAYIKSPNKEKDGKGNGGKVGKGKEEEPWHWHTKQRHMMKAEMEDAFRLRKWVVLVLLAAGVVAVFGLVAVVRWVQYVWRNWGVIGLPEPLHINWPKTIIHGDIFGRGREV</sequence>
<evidence type="ECO:0000313" key="3">
    <source>
        <dbReference type="EMBL" id="PMD19629.1"/>
    </source>
</evidence>
<name>A0A2J6Q014_9HELO</name>
<dbReference type="OrthoDB" id="4156595at2759"/>
<dbReference type="Proteomes" id="UP000235672">
    <property type="component" value="Unassembled WGS sequence"/>
</dbReference>
<keyword evidence="2" id="KW-0472">Membrane</keyword>
<evidence type="ECO:0000313" key="4">
    <source>
        <dbReference type="Proteomes" id="UP000235672"/>
    </source>
</evidence>
<feature type="transmembrane region" description="Helical" evidence="2">
    <location>
        <begin position="25"/>
        <end position="46"/>
    </location>
</feature>
<gene>
    <name evidence="3" type="ORF">NA56DRAFT_646954</name>
</gene>
<keyword evidence="2" id="KW-0812">Transmembrane</keyword>
<organism evidence="3 4">
    <name type="scientific">Hyaloscypha hepaticicola</name>
    <dbReference type="NCBI Taxonomy" id="2082293"/>
    <lineage>
        <taxon>Eukaryota</taxon>
        <taxon>Fungi</taxon>
        <taxon>Dikarya</taxon>
        <taxon>Ascomycota</taxon>
        <taxon>Pezizomycotina</taxon>
        <taxon>Leotiomycetes</taxon>
        <taxon>Helotiales</taxon>
        <taxon>Hyaloscyphaceae</taxon>
        <taxon>Hyaloscypha</taxon>
    </lineage>
</organism>
<keyword evidence="4" id="KW-1185">Reference proteome</keyword>
<feature type="region of interest" description="Disordered" evidence="1">
    <location>
        <begin position="92"/>
        <end position="116"/>
    </location>
</feature>
<proteinExistence type="predicted"/>
<keyword evidence="2" id="KW-1133">Transmembrane helix</keyword>
<dbReference type="AlphaFoldDB" id="A0A2J6Q014"/>
<protein>
    <submittedName>
        <fullName evidence="3">Uncharacterized protein</fullName>
    </submittedName>
</protein>
<accession>A0A2J6Q014</accession>
<evidence type="ECO:0000256" key="2">
    <source>
        <dbReference type="SAM" id="Phobius"/>
    </source>
</evidence>
<dbReference type="EMBL" id="KZ613488">
    <property type="protein sequence ID" value="PMD19629.1"/>
    <property type="molecule type" value="Genomic_DNA"/>
</dbReference>
<feature type="transmembrane region" description="Helical" evidence="2">
    <location>
        <begin position="140"/>
        <end position="163"/>
    </location>
</feature>
<evidence type="ECO:0000256" key="1">
    <source>
        <dbReference type="SAM" id="MobiDB-lite"/>
    </source>
</evidence>